<proteinExistence type="predicted"/>
<sequence>MDLKRFEMSQKGKQYTQKEMEQFLSQYATFMPQNLACEKHYDMIIIHPNVADDDKEEVYMFLDELKNIQYEDKIPIEVTILDNFALHIGNILDKLDLAFKNCSVILIYLTNNYSDNEHEQRFFTETALMDAIMKNRSSVVPIYAKKLRKNMLPSYLQSLVEMNYNDEFFKTKLINLATKFRQGRKEREEDLHRRKLEWAVQYHEKH</sequence>
<dbReference type="EMBL" id="JBJQND010000009">
    <property type="protein sequence ID" value="KAL3865799.1"/>
    <property type="molecule type" value="Genomic_DNA"/>
</dbReference>
<protein>
    <recommendedName>
        <fullName evidence="1">TIR domain-containing protein</fullName>
    </recommendedName>
</protein>
<dbReference type="PROSITE" id="PS50104">
    <property type="entry name" value="TIR"/>
    <property type="match status" value="1"/>
</dbReference>
<dbReference type="InterPro" id="IPR000157">
    <property type="entry name" value="TIR_dom"/>
</dbReference>
<reference evidence="2 3" key="1">
    <citation type="submission" date="2024-11" db="EMBL/GenBank/DDBJ databases">
        <title>Chromosome-level genome assembly of the freshwater bivalve Anodonta woodiana.</title>
        <authorList>
            <person name="Chen X."/>
        </authorList>
    </citation>
    <scope>NUCLEOTIDE SEQUENCE [LARGE SCALE GENOMIC DNA]</scope>
    <source>
        <strain evidence="2">MN2024</strain>
        <tissue evidence="2">Gills</tissue>
    </source>
</reference>
<dbReference type="Gene3D" id="3.40.50.10140">
    <property type="entry name" value="Toll/interleukin-1 receptor homology (TIR) domain"/>
    <property type="match status" value="1"/>
</dbReference>
<accession>A0ABD3VW12</accession>
<evidence type="ECO:0000313" key="3">
    <source>
        <dbReference type="Proteomes" id="UP001634394"/>
    </source>
</evidence>
<dbReference type="SUPFAM" id="SSF52200">
    <property type="entry name" value="Toll/Interleukin receptor TIR domain"/>
    <property type="match status" value="1"/>
</dbReference>
<dbReference type="AlphaFoldDB" id="A0ABD3VW12"/>
<name>A0ABD3VW12_SINWO</name>
<gene>
    <name evidence="2" type="ORF">ACJMK2_043150</name>
</gene>
<dbReference type="Proteomes" id="UP001634394">
    <property type="component" value="Unassembled WGS sequence"/>
</dbReference>
<keyword evidence="3" id="KW-1185">Reference proteome</keyword>
<comment type="caution">
    <text evidence="2">The sequence shown here is derived from an EMBL/GenBank/DDBJ whole genome shotgun (WGS) entry which is preliminary data.</text>
</comment>
<feature type="domain" description="TIR" evidence="1">
    <location>
        <begin position="39"/>
        <end position="180"/>
    </location>
</feature>
<organism evidence="2 3">
    <name type="scientific">Sinanodonta woodiana</name>
    <name type="common">Chinese pond mussel</name>
    <name type="synonym">Anodonta woodiana</name>
    <dbReference type="NCBI Taxonomy" id="1069815"/>
    <lineage>
        <taxon>Eukaryota</taxon>
        <taxon>Metazoa</taxon>
        <taxon>Spiralia</taxon>
        <taxon>Lophotrochozoa</taxon>
        <taxon>Mollusca</taxon>
        <taxon>Bivalvia</taxon>
        <taxon>Autobranchia</taxon>
        <taxon>Heteroconchia</taxon>
        <taxon>Palaeoheterodonta</taxon>
        <taxon>Unionida</taxon>
        <taxon>Unionoidea</taxon>
        <taxon>Unionidae</taxon>
        <taxon>Unioninae</taxon>
        <taxon>Sinanodonta</taxon>
    </lineage>
</organism>
<evidence type="ECO:0000313" key="2">
    <source>
        <dbReference type="EMBL" id="KAL3865799.1"/>
    </source>
</evidence>
<dbReference type="InterPro" id="IPR035897">
    <property type="entry name" value="Toll_tir_struct_dom_sf"/>
</dbReference>
<evidence type="ECO:0000259" key="1">
    <source>
        <dbReference type="PROSITE" id="PS50104"/>
    </source>
</evidence>